<organism evidence="1 2">
    <name type="scientific">Adineta ricciae</name>
    <name type="common">Rotifer</name>
    <dbReference type="NCBI Taxonomy" id="249248"/>
    <lineage>
        <taxon>Eukaryota</taxon>
        <taxon>Metazoa</taxon>
        <taxon>Spiralia</taxon>
        <taxon>Gnathifera</taxon>
        <taxon>Rotifera</taxon>
        <taxon>Eurotatoria</taxon>
        <taxon>Bdelloidea</taxon>
        <taxon>Adinetida</taxon>
        <taxon>Adinetidae</taxon>
        <taxon>Adineta</taxon>
    </lineage>
</organism>
<dbReference type="Proteomes" id="UP000663828">
    <property type="component" value="Unassembled WGS sequence"/>
</dbReference>
<sequence>MMKYQRVLYTNKFSSELKSKLRIVSYDKRRSLKGNVYYVRFASDADIAFADRICKRLQNVTMKPFQSRSTTVTSNPVIKSNAVIFKSNSLRSDNKASEESSIQVLDSTDMITSLTSNVPISNVNKQQLINDVQSCLNAVKIAQRVADDISQRVKDGMNCDTTLMNYLLQVHSTAFYLKAATSIQLKAILCTGIRLSWPDLASSINEFRLAVGHERSFMTKMTSASHILRQIDNEASITMSSKLAYQLTRLSH</sequence>
<protein>
    <submittedName>
        <fullName evidence="1">Uncharacterized protein</fullName>
    </submittedName>
</protein>
<dbReference type="EMBL" id="CAJNOR010004583">
    <property type="protein sequence ID" value="CAF1513575.1"/>
    <property type="molecule type" value="Genomic_DNA"/>
</dbReference>
<reference evidence="1" key="1">
    <citation type="submission" date="2021-02" db="EMBL/GenBank/DDBJ databases">
        <authorList>
            <person name="Nowell W R."/>
        </authorList>
    </citation>
    <scope>NUCLEOTIDE SEQUENCE</scope>
</reference>
<comment type="caution">
    <text evidence="1">The sequence shown here is derived from an EMBL/GenBank/DDBJ whole genome shotgun (WGS) entry which is preliminary data.</text>
</comment>
<proteinExistence type="predicted"/>
<dbReference type="AlphaFoldDB" id="A0A815U1W1"/>
<keyword evidence="2" id="KW-1185">Reference proteome</keyword>
<accession>A0A815U1W1</accession>
<name>A0A815U1W1_ADIRI</name>
<gene>
    <name evidence="1" type="ORF">XAT740_LOCUS40361</name>
</gene>
<evidence type="ECO:0000313" key="1">
    <source>
        <dbReference type="EMBL" id="CAF1513575.1"/>
    </source>
</evidence>
<evidence type="ECO:0000313" key="2">
    <source>
        <dbReference type="Proteomes" id="UP000663828"/>
    </source>
</evidence>